<gene>
    <name evidence="1" type="ORF">FOXG_21945</name>
</gene>
<proteinExistence type="predicted"/>
<evidence type="ECO:0000313" key="2">
    <source>
        <dbReference type="Proteomes" id="UP000009097"/>
    </source>
</evidence>
<dbReference type="RefSeq" id="XP_018255530.1">
    <property type="nucleotide sequence ID" value="XM_018402325.1"/>
</dbReference>
<dbReference type="AlphaFoldDB" id="A0A0J9W3M3"/>
<reference evidence="1" key="2">
    <citation type="journal article" date="2010" name="Nature">
        <title>Comparative genomics reveals mobile pathogenicity chromosomes in Fusarium.</title>
        <authorList>
            <person name="Ma L.J."/>
            <person name="van der Does H.C."/>
            <person name="Borkovich K.A."/>
            <person name="Coleman J.J."/>
            <person name="Daboussi M.J."/>
            <person name="Di Pietro A."/>
            <person name="Dufresne M."/>
            <person name="Freitag M."/>
            <person name="Grabherr M."/>
            <person name="Henrissat B."/>
            <person name="Houterman P.M."/>
            <person name="Kang S."/>
            <person name="Shim W.B."/>
            <person name="Woloshuk C."/>
            <person name="Xie X."/>
            <person name="Xu J.R."/>
            <person name="Antoniw J."/>
            <person name="Baker S.E."/>
            <person name="Bluhm B.H."/>
            <person name="Breakspear A."/>
            <person name="Brown D.W."/>
            <person name="Butchko R.A."/>
            <person name="Chapman S."/>
            <person name="Coulson R."/>
            <person name="Coutinho P.M."/>
            <person name="Danchin E.G."/>
            <person name="Diener A."/>
            <person name="Gale L.R."/>
            <person name="Gardiner D.M."/>
            <person name="Goff S."/>
            <person name="Hammond-Kosack K.E."/>
            <person name="Hilburn K."/>
            <person name="Hua-Van A."/>
            <person name="Jonkers W."/>
            <person name="Kazan K."/>
            <person name="Kodira C.D."/>
            <person name="Koehrsen M."/>
            <person name="Kumar L."/>
            <person name="Lee Y.H."/>
            <person name="Li L."/>
            <person name="Manners J.M."/>
            <person name="Miranda-Saavedra D."/>
            <person name="Mukherjee M."/>
            <person name="Park G."/>
            <person name="Park J."/>
            <person name="Park S.Y."/>
            <person name="Proctor R.H."/>
            <person name="Regev A."/>
            <person name="Ruiz-Roldan M.C."/>
            <person name="Sain D."/>
            <person name="Sakthikumar S."/>
            <person name="Sykes S."/>
            <person name="Schwartz D.C."/>
            <person name="Turgeon B.G."/>
            <person name="Wapinski I."/>
            <person name="Yoder O."/>
            <person name="Young S."/>
            <person name="Zeng Q."/>
            <person name="Zhou S."/>
            <person name="Galagan J."/>
            <person name="Cuomo C.A."/>
            <person name="Kistler H.C."/>
            <person name="Rep M."/>
        </authorList>
    </citation>
    <scope>NUCLEOTIDE SEQUENCE [LARGE SCALE GENOMIC DNA]</scope>
    <source>
        <strain evidence="1">4287</strain>
    </source>
</reference>
<reference evidence="1" key="1">
    <citation type="submission" date="2007-04" db="EMBL/GenBank/DDBJ databases">
        <authorList>
            <consortium name="The Broad Institute Genome Sequencing Platform"/>
            <person name="Birren B."/>
            <person name="Lander E."/>
            <person name="Galagan J."/>
            <person name="Nusbaum C."/>
            <person name="Devon K."/>
            <person name="Ma L.-J."/>
            <person name="Jaffe D."/>
            <person name="Butler J."/>
            <person name="Alvarez P."/>
            <person name="Gnerre S."/>
            <person name="Grabherr M."/>
            <person name="Kleber M."/>
            <person name="Mauceli E."/>
            <person name="Brockman W."/>
            <person name="MacCallum I.A."/>
            <person name="Young S."/>
            <person name="LaButti K."/>
            <person name="DeCaprio D."/>
            <person name="Crawford M."/>
            <person name="Koehrsen M."/>
            <person name="Engels R."/>
            <person name="Montgomery P."/>
            <person name="Pearson M."/>
            <person name="Howarth C."/>
            <person name="Larson L."/>
            <person name="White J."/>
            <person name="O'Leary S."/>
            <person name="Kodira C."/>
            <person name="Zeng Q."/>
            <person name="Yandava C."/>
            <person name="Alvarado L."/>
            <person name="Kistler C."/>
            <person name="Shim W.-B."/>
            <person name="Kang S."/>
            <person name="Woloshuk C."/>
        </authorList>
    </citation>
    <scope>NUCLEOTIDE SEQUENCE</scope>
    <source>
        <strain evidence="1">4287</strain>
    </source>
</reference>
<dbReference type="KEGG" id="fox:FOXG_21945"/>
<name>A0A0J9W3M3_FUSO4</name>
<evidence type="ECO:0000313" key="1">
    <source>
        <dbReference type="EMBL" id="KNB17485.1"/>
    </source>
</evidence>
<dbReference type="GeneID" id="28962651"/>
<sequence>MQKLEAALSKEFRICFSRRSLGTLAVEGFRE</sequence>
<dbReference type="VEuPathDB" id="FungiDB:FOXG_21945"/>
<protein>
    <submittedName>
        <fullName evidence="1">Uncharacterized protein</fullName>
    </submittedName>
</protein>
<accession>A0A0J9W3M3</accession>
<dbReference type="Proteomes" id="UP000009097">
    <property type="component" value="Unassembled WGS sequence"/>
</dbReference>
<organism evidence="1 2">
    <name type="scientific">Fusarium oxysporum f. sp. lycopersici (strain 4287 / CBS 123668 / FGSC 9935 / NRRL 34936)</name>
    <name type="common">Fusarium vascular wilt of tomato</name>
    <dbReference type="NCBI Taxonomy" id="426428"/>
    <lineage>
        <taxon>Eukaryota</taxon>
        <taxon>Fungi</taxon>
        <taxon>Dikarya</taxon>
        <taxon>Ascomycota</taxon>
        <taxon>Pezizomycotina</taxon>
        <taxon>Sordariomycetes</taxon>
        <taxon>Hypocreomycetidae</taxon>
        <taxon>Hypocreales</taxon>
        <taxon>Nectriaceae</taxon>
        <taxon>Fusarium</taxon>
        <taxon>Fusarium oxysporum species complex</taxon>
    </lineage>
</organism>
<dbReference type="EMBL" id="DS231722">
    <property type="protein sequence ID" value="KNB17485.1"/>
    <property type="molecule type" value="Genomic_DNA"/>
</dbReference>